<evidence type="ECO:0000313" key="1">
    <source>
        <dbReference type="EMBL" id="QQB15267.1"/>
    </source>
</evidence>
<accession>A0A7T4A0Z8</accession>
<dbReference type="InterPro" id="IPR041025">
    <property type="entry name" value="HNH_repeat"/>
</dbReference>
<dbReference type="AlphaFoldDB" id="A0A7T4A0Z8"/>
<dbReference type="Pfam" id="PF18780">
    <property type="entry name" value="HNH_repeat"/>
    <property type="match status" value="1"/>
</dbReference>
<organism evidence="1 2">
    <name type="scientific">Brevibacterium casei</name>
    <dbReference type="NCBI Taxonomy" id="33889"/>
    <lineage>
        <taxon>Bacteria</taxon>
        <taxon>Bacillati</taxon>
        <taxon>Actinomycetota</taxon>
        <taxon>Actinomycetes</taxon>
        <taxon>Micrococcales</taxon>
        <taxon>Brevibacteriaceae</taxon>
        <taxon>Brevibacterium</taxon>
    </lineage>
</organism>
<reference evidence="1 2" key="1">
    <citation type="submission" date="2020-12" db="EMBL/GenBank/DDBJ databases">
        <title>FDA dAtabase for Regulatory Grade micrObial Sequences (FDA-ARGOS): Supporting development and validation of Infectious Disease Dx tests.</title>
        <authorList>
            <person name="Sproer C."/>
            <person name="Gronow S."/>
            <person name="Severitt S."/>
            <person name="Schroder I."/>
            <person name="Tallon L."/>
            <person name="Sadzewicz L."/>
            <person name="Zhao X."/>
            <person name="Boylan J."/>
            <person name="Ott S."/>
            <person name="Bowen H."/>
            <person name="Vavikolanu K."/>
            <person name="Mehta A."/>
            <person name="Aluvathingal J."/>
            <person name="Nadendla S."/>
            <person name="Lowell S."/>
            <person name="Myers T."/>
            <person name="Yan Y."/>
            <person name="Sichtig H."/>
        </authorList>
    </citation>
    <scope>NUCLEOTIDE SEQUENCE [LARGE SCALE GENOMIC DNA]</scope>
    <source>
        <strain evidence="1 2">FDAARGOS_990</strain>
    </source>
</reference>
<proteinExistence type="predicted"/>
<evidence type="ECO:0000313" key="2">
    <source>
        <dbReference type="Proteomes" id="UP000595374"/>
    </source>
</evidence>
<dbReference type="RefSeq" id="WP_198500288.1">
    <property type="nucleotide sequence ID" value="NZ_CP065989.1"/>
</dbReference>
<protein>
    <submittedName>
        <fullName evidence="1">Multidrug transporter</fullName>
    </submittedName>
</protein>
<dbReference type="EMBL" id="CP065989">
    <property type="protein sequence ID" value="QQB15267.1"/>
    <property type="molecule type" value="Genomic_DNA"/>
</dbReference>
<name>A0A7T4A0Z8_9MICO</name>
<dbReference type="Proteomes" id="UP000595374">
    <property type="component" value="Chromosome"/>
</dbReference>
<sequence>MTDATRDRSHTPTPAVLGALLLATARTTDTAPTDAGPAGAALPNATGGLDAPDETILAEVEATLSAQFPDDAALVARTVTEVAEAIGSIRRRDAKPGLTAARYDAERTALLRHLGIGSGKGASLWPPTSQTAVQRFGSWNDALTAAGLATSSTGRAKGQLRFDAAAYDRAIAAFVADCESRGVGATYKAYGEYATAHKGEVPSAAAVRKFYGSWNAALASAT</sequence>
<gene>
    <name evidence="1" type="ORF">I6H47_04760</name>
</gene>